<evidence type="ECO:0000313" key="3">
    <source>
        <dbReference type="Proteomes" id="UP001652700"/>
    </source>
</evidence>
<keyword evidence="3" id="KW-1185">Reference proteome</keyword>
<feature type="domain" description="DUF7869" evidence="1">
    <location>
        <begin position="136"/>
        <end position="236"/>
    </location>
</feature>
<dbReference type="GeneID" id="126891429"/>
<dbReference type="Proteomes" id="UP001652700">
    <property type="component" value="Unplaced"/>
</dbReference>
<organism evidence="2 3">
    <name type="scientific">Diabrotica virgifera virgifera</name>
    <name type="common">western corn rootworm</name>
    <dbReference type="NCBI Taxonomy" id="50390"/>
    <lineage>
        <taxon>Eukaryota</taxon>
        <taxon>Metazoa</taxon>
        <taxon>Ecdysozoa</taxon>
        <taxon>Arthropoda</taxon>
        <taxon>Hexapoda</taxon>
        <taxon>Insecta</taxon>
        <taxon>Pterygota</taxon>
        <taxon>Neoptera</taxon>
        <taxon>Endopterygota</taxon>
        <taxon>Coleoptera</taxon>
        <taxon>Polyphaga</taxon>
        <taxon>Cucujiformia</taxon>
        <taxon>Chrysomeloidea</taxon>
        <taxon>Chrysomelidae</taxon>
        <taxon>Galerucinae</taxon>
        <taxon>Diabroticina</taxon>
        <taxon>Diabroticites</taxon>
        <taxon>Diabrotica</taxon>
    </lineage>
</organism>
<proteinExistence type="predicted"/>
<accession>A0ABM5L291</accession>
<dbReference type="Pfam" id="PF25273">
    <property type="entry name" value="DUF7869"/>
    <property type="match status" value="1"/>
</dbReference>
<evidence type="ECO:0000259" key="1">
    <source>
        <dbReference type="Pfam" id="PF25273"/>
    </source>
</evidence>
<name>A0ABM5L291_DIAVI</name>
<dbReference type="InterPro" id="IPR057191">
    <property type="entry name" value="DUF7869"/>
</dbReference>
<dbReference type="RefSeq" id="XP_050516561.1">
    <property type="nucleotide sequence ID" value="XM_050660604.1"/>
</dbReference>
<sequence length="344" mass="39925">MLKCSEVINDHNLHKTEANHISPIDNCVVCENYVSHRNKYITARKEYEKDAESQLKSSDLIVSADLQKVIMLPRADMFKEVIFTRRIIAFNESFVAVGKGRNVRPLGILWHEGISGRKKEDIVSSFYAFFLKNRDKESITIWLDNCSAQNKNWCLFSFFIYIVNATEVNLKQLTIKYFERGHTFMSADHFHHQVEKSLKRAKTVWDFNDYVQCVLNSTKQTDVAALEIRNFYKWTDLSSKYKLQKLTPRCYLNNISLAIFTRGEKTLKYKNSYDAEDLIELNFLTAGAFKTGVTIPPSRTSNRGISQERKQHLLNNLQDIIPGNRRNFWEELPVGDAAEEEENG</sequence>
<dbReference type="EnsemblMetazoa" id="XM_050660604.1">
    <property type="protein sequence ID" value="XP_050516561.1"/>
    <property type="gene ID" value="LOC126891429"/>
</dbReference>
<reference evidence="2" key="1">
    <citation type="submission" date="2025-05" db="UniProtKB">
        <authorList>
            <consortium name="EnsemblMetazoa"/>
        </authorList>
    </citation>
    <scope>IDENTIFICATION</scope>
</reference>
<protein>
    <recommendedName>
        <fullName evidence="1">DUF7869 domain-containing protein</fullName>
    </recommendedName>
</protein>
<evidence type="ECO:0000313" key="2">
    <source>
        <dbReference type="EnsemblMetazoa" id="XP_050516561.1"/>
    </source>
</evidence>